<evidence type="ECO:0000313" key="12">
    <source>
        <dbReference type="Proteomes" id="UP000502035"/>
    </source>
</evidence>
<evidence type="ECO:0000256" key="9">
    <source>
        <dbReference type="ARBA" id="ARBA00069709"/>
    </source>
</evidence>
<dbReference type="Pfam" id="PF00890">
    <property type="entry name" value="FAD_binding_2"/>
    <property type="match status" value="1"/>
</dbReference>
<protein>
    <recommendedName>
        <fullName evidence="9">3-oxosteroid 1-dehydrogenase</fullName>
        <ecNumber evidence="8">1.3.99.4</ecNumber>
    </recommendedName>
</protein>
<dbReference type="InterPro" id="IPR003953">
    <property type="entry name" value="FAD-dep_OxRdtase_2_FAD-bd"/>
</dbReference>
<dbReference type="Proteomes" id="UP000502035">
    <property type="component" value="Chromosome"/>
</dbReference>
<evidence type="ECO:0000256" key="7">
    <source>
        <dbReference type="ARBA" id="ARBA00061147"/>
    </source>
</evidence>
<dbReference type="KEGG" id="npi:G7071_12680"/>
<comment type="catalytic activity">
    <reaction evidence="6">
        <text>a 3-oxosteroid + A = a 3-oxo-Delta(1)-steroid + AH2</text>
        <dbReference type="Rhea" id="RHEA:13329"/>
        <dbReference type="ChEBI" id="CHEBI:13193"/>
        <dbReference type="ChEBI" id="CHEBI:17499"/>
        <dbReference type="ChEBI" id="CHEBI:20156"/>
        <dbReference type="ChEBI" id="CHEBI:47788"/>
        <dbReference type="EC" id="1.3.99.4"/>
    </reaction>
</comment>
<proteinExistence type="inferred from homology"/>
<dbReference type="SUPFAM" id="SSF51905">
    <property type="entry name" value="FAD/NAD(P)-binding domain"/>
    <property type="match status" value="1"/>
</dbReference>
<evidence type="ECO:0000256" key="1">
    <source>
        <dbReference type="ARBA" id="ARBA00001974"/>
    </source>
</evidence>
<dbReference type="InterPro" id="IPR027477">
    <property type="entry name" value="Succ_DH/fumarate_Rdtase_cat_sf"/>
</dbReference>
<evidence type="ECO:0000256" key="8">
    <source>
        <dbReference type="ARBA" id="ARBA00066536"/>
    </source>
</evidence>
<keyword evidence="12" id="KW-1185">Reference proteome</keyword>
<evidence type="ECO:0000313" key="11">
    <source>
        <dbReference type="EMBL" id="QIK76158.1"/>
    </source>
</evidence>
<name>A0A6G7YHP4_9ACTN</name>
<gene>
    <name evidence="11" type="ORF">G7071_12680</name>
</gene>
<keyword evidence="3" id="KW-0274">FAD</keyword>
<accession>A0A6G7YHP4</accession>
<evidence type="ECO:0000256" key="4">
    <source>
        <dbReference type="ARBA" id="ARBA00023002"/>
    </source>
</evidence>
<dbReference type="InterPro" id="IPR050315">
    <property type="entry name" value="FAD-oxidoreductase_2"/>
</dbReference>
<dbReference type="AlphaFoldDB" id="A0A6G7YHP4"/>
<sequence>MRWDEEHDVVVVGSGAAAMAGAWQAARGGLSTVVLEKTELLGGTSAYSGAACWLPGSDVQRRAGSSDSVESARAYLRALLGERDADKREAFLATAPGLVAALEADPAIQFVWRAFPDYFDLPGRVPQGRSFVPIDLPADELGDLVTLVRPAVERDRLGKGHPRGPLSAGRALIGRLLLALDRTGHGAVRTGHAVEEIVTDEAGRAVGVVAMTDQGPARIRARLGVLLAAGGFERSHQMRTQHGVPGDSAWSMAPSGSNTGGAALAAVAVGAATDLMDQAWWAPGVATPDGGAAFAVGFRGAVVVDQDGHRYANESLPYDQLGRQMAADPARLPSYAIFDARTAGEFPAFVIPGVPTADHLAAGTWVQAETLAELAELVGLPAAHLEATVQRFNAFAQNGRDEDFGRGEDEFDRHFADPVLVPIDQPPFVAARLVLADLGTKGGVVTDVDSRVLRADGSPIAGLYAAGNTSASWTGSCYPGPGIPIGSGMVFASRAITHLAASRD</sequence>
<dbReference type="Gene3D" id="3.50.50.60">
    <property type="entry name" value="FAD/NAD(P)-binding domain"/>
    <property type="match status" value="2"/>
</dbReference>
<evidence type="ECO:0000256" key="5">
    <source>
        <dbReference type="ARBA" id="ARBA00023221"/>
    </source>
</evidence>
<dbReference type="FunFam" id="3.50.50.60:FF:000208">
    <property type="entry name" value="3-ketosteroid dehydrogenase"/>
    <property type="match status" value="1"/>
</dbReference>
<keyword evidence="5" id="KW-0753">Steroid metabolism</keyword>
<dbReference type="EMBL" id="CP049866">
    <property type="protein sequence ID" value="QIK76158.1"/>
    <property type="molecule type" value="Genomic_DNA"/>
</dbReference>
<evidence type="ECO:0000256" key="6">
    <source>
        <dbReference type="ARBA" id="ARBA00051951"/>
    </source>
</evidence>
<dbReference type="InterPro" id="IPR036188">
    <property type="entry name" value="FAD/NAD-bd_sf"/>
</dbReference>
<evidence type="ECO:0000259" key="10">
    <source>
        <dbReference type="Pfam" id="PF00890"/>
    </source>
</evidence>
<dbReference type="GO" id="GO:0008202">
    <property type="term" value="P:steroid metabolic process"/>
    <property type="evidence" value="ECO:0007669"/>
    <property type="project" value="UniProtKB-KW"/>
</dbReference>
<feature type="domain" description="FAD-dependent oxidoreductase 2 FAD-binding" evidence="10">
    <location>
        <begin position="8"/>
        <end position="484"/>
    </location>
</feature>
<keyword evidence="2" id="KW-0285">Flavoprotein</keyword>
<comment type="similarity">
    <text evidence="7">Belongs to the FAD-dependent oxidoreductase 2 family. 3-oxosteroid dehydrogenase subfamily.</text>
</comment>
<dbReference type="GO" id="GO:0047571">
    <property type="term" value="F:3-oxosteroid 1-dehydrogenase activity"/>
    <property type="evidence" value="ECO:0007669"/>
    <property type="project" value="UniProtKB-EC"/>
</dbReference>
<dbReference type="SUPFAM" id="SSF56425">
    <property type="entry name" value="Succinate dehydrogenase/fumarate reductase flavoprotein, catalytic domain"/>
    <property type="match status" value="1"/>
</dbReference>
<evidence type="ECO:0000256" key="2">
    <source>
        <dbReference type="ARBA" id="ARBA00022630"/>
    </source>
</evidence>
<dbReference type="PANTHER" id="PTHR43400:SF10">
    <property type="entry name" value="3-OXOSTEROID 1-DEHYDROGENASE"/>
    <property type="match status" value="1"/>
</dbReference>
<evidence type="ECO:0000256" key="3">
    <source>
        <dbReference type="ARBA" id="ARBA00022827"/>
    </source>
</evidence>
<dbReference type="EC" id="1.3.99.4" evidence="8"/>
<dbReference type="RefSeq" id="WP_166319326.1">
    <property type="nucleotide sequence ID" value="NZ_CP049866.1"/>
</dbReference>
<reference evidence="11 12" key="1">
    <citation type="submission" date="2020-03" db="EMBL/GenBank/DDBJ databases">
        <title>Nocardioides sp. nov., isolated from fish.</title>
        <authorList>
            <person name="Hyun D.-W."/>
            <person name="Bae J.-W."/>
        </authorList>
    </citation>
    <scope>NUCLEOTIDE SEQUENCE [LARGE SCALE GENOMIC DNA]</scope>
    <source>
        <strain evidence="11 12">HDW12A</strain>
    </source>
</reference>
<organism evidence="11 12">
    <name type="scientific">Nocardioides piscis</name>
    <dbReference type="NCBI Taxonomy" id="2714938"/>
    <lineage>
        <taxon>Bacteria</taxon>
        <taxon>Bacillati</taxon>
        <taxon>Actinomycetota</taxon>
        <taxon>Actinomycetes</taxon>
        <taxon>Propionibacteriales</taxon>
        <taxon>Nocardioidaceae</taxon>
        <taxon>Nocardioides</taxon>
    </lineage>
</organism>
<keyword evidence="5" id="KW-0443">Lipid metabolism</keyword>
<comment type="cofactor">
    <cofactor evidence="1">
        <name>FAD</name>
        <dbReference type="ChEBI" id="CHEBI:57692"/>
    </cofactor>
</comment>
<keyword evidence="4" id="KW-0560">Oxidoreductase</keyword>
<dbReference type="PANTHER" id="PTHR43400">
    <property type="entry name" value="FUMARATE REDUCTASE"/>
    <property type="match status" value="1"/>
</dbReference>